<feature type="domain" description="CusB-like beta-barrel" evidence="3">
    <location>
        <begin position="208"/>
        <end position="264"/>
    </location>
</feature>
<dbReference type="GO" id="GO:1990281">
    <property type="term" value="C:efflux pump complex"/>
    <property type="evidence" value="ECO:0007669"/>
    <property type="project" value="TreeGrafter"/>
</dbReference>
<dbReference type="InterPro" id="IPR006143">
    <property type="entry name" value="RND_pump_MFP"/>
</dbReference>
<dbReference type="Proteomes" id="UP000199297">
    <property type="component" value="Unassembled WGS sequence"/>
</dbReference>
<dbReference type="PANTHER" id="PTHR30469:SF15">
    <property type="entry name" value="HLYD FAMILY OF SECRETION PROTEINS"/>
    <property type="match status" value="1"/>
</dbReference>
<dbReference type="Gene3D" id="2.40.50.100">
    <property type="match status" value="1"/>
</dbReference>
<evidence type="ECO:0000256" key="2">
    <source>
        <dbReference type="SAM" id="SignalP"/>
    </source>
</evidence>
<keyword evidence="2" id="KW-0732">Signal</keyword>
<evidence type="ECO:0000256" key="1">
    <source>
        <dbReference type="ARBA" id="ARBA00009477"/>
    </source>
</evidence>
<sequence length="353" mass="38873">MFYMKKIMLVLFIFSASILLIKSSQAANGAPAMPVMVDQVTQVELGASTELMATLHSRSHLDITAGVNGRIAWLAEPGSLVQQGDVLVKMDLTPLKLMHLEQQAQLKRAQINLRYLHQEVQRLKKLKQSNSASQFQLDQTQAQYDLASTDIEIADLKLQQIADQIQRATVTAPFNGVITERIVRAGSDVNRSETLLKILDTEQLEVRVYVPIKYLGFVRKGHELAISASGQQIKAAISALIPSADAKSQTFEVRINIPNHLNEVWAAGQLVKVTVPTQAATPSLTVHRDALILRKDATYVVKVADDNTVHRLPVVVKQGTAERVSIEGDLRAGDKVAIRGAERLNEGQKVIVQ</sequence>
<organism evidence="4 5">
    <name type="scientific">Colwellia chukchiensis</name>
    <dbReference type="NCBI Taxonomy" id="641665"/>
    <lineage>
        <taxon>Bacteria</taxon>
        <taxon>Pseudomonadati</taxon>
        <taxon>Pseudomonadota</taxon>
        <taxon>Gammaproteobacteria</taxon>
        <taxon>Alteromonadales</taxon>
        <taxon>Colwelliaceae</taxon>
        <taxon>Colwellia</taxon>
    </lineage>
</organism>
<gene>
    <name evidence="4" type="ORF">SAMN05216262_12719</name>
</gene>
<dbReference type="EMBL" id="FOBI01000027">
    <property type="protein sequence ID" value="SEL86291.1"/>
    <property type="molecule type" value="Genomic_DNA"/>
</dbReference>
<proteinExistence type="inferred from homology"/>
<dbReference type="AlphaFoldDB" id="A0A1H7TNE6"/>
<accession>A0A1H7TNE6</accession>
<evidence type="ECO:0000313" key="4">
    <source>
        <dbReference type="EMBL" id="SEL86291.1"/>
    </source>
</evidence>
<comment type="similarity">
    <text evidence="1">Belongs to the membrane fusion protein (MFP) (TC 8.A.1) family.</text>
</comment>
<dbReference type="PANTHER" id="PTHR30469">
    <property type="entry name" value="MULTIDRUG RESISTANCE PROTEIN MDTA"/>
    <property type="match status" value="1"/>
</dbReference>
<dbReference type="Pfam" id="PF25954">
    <property type="entry name" value="Beta-barrel_RND_2"/>
    <property type="match status" value="1"/>
</dbReference>
<dbReference type="GO" id="GO:0015562">
    <property type="term" value="F:efflux transmembrane transporter activity"/>
    <property type="evidence" value="ECO:0007669"/>
    <property type="project" value="TreeGrafter"/>
</dbReference>
<dbReference type="RefSeq" id="WP_085286135.1">
    <property type="nucleotide sequence ID" value="NZ_FOBI01000027.1"/>
</dbReference>
<protein>
    <submittedName>
        <fullName evidence="4">RND family efflux transporter, MFP subunit</fullName>
    </submittedName>
</protein>
<dbReference type="OrthoDB" id="9806939at2"/>
<reference evidence="5" key="1">
    <citation type="submission" date="2016-10" db="EMBL/GenBank/DDBJ databases">
        <authorList>
            <person name="Varghese N."/>
            <person name="Submissions S."/>
        </authorList>
    </citation>
    <scope>NUCLEOTIDE SEQUENCE [LARGE SCALE GENOMIC DNA]</scope>
    <source>
        <strain evidence="5">CGMCC 1.9127</strain>
    </source>
</reference>
<dbReference type="Gene3D" id="2.40.30.170">
    <property type="match status" value="1"/>
</dbReference>
<dbReference type="Gene3D" id="1.10.287.470">
    <property type="entry name" value="Helix hairpin bin"/>
    <property type="match status" value="1"/>
</dbReference>
<evidence type="ECO:0000313" key="5">
    <source>
        <dbReference type="Proteomes" id="UP000199297"/>
    </source>
</evidence>
<dbReference type="SUPFAM" id="SSF111369">
    <property type="entry name" value="HlyD-like secretion proteins"/>
    <property type="match status" value="1"/>
</dbReference>
<name>A0A1H7TNE6_9GAMM</name>
<dbReference type="InterPro" id="IPR058792">
    <property type="entry name" value="Beta-barrel_RND_2"/>
</dbReference>
<dbReference type="STRING" id="641665.GCA_002104455_02199"/>
<dbReference type="Gene3D" id="2.40.420.20">
    <property type="match status" value="1"/>
</dbReference>
<feature type="chain" id="PRO_5011559491" evidence="2">
    <location>
        <begin position="27"/>
        <end position="353"/>
    </location>
</feature>
<evidence type="ECO:0000259" key="3">
    <source>
        <dbReference type="Pfam" id="PF25954"/>
    </source>
</evidence>
<keyword evidence="5" id="KW-1185">Reference proteome</keyword>
<feature type="signal peptide" evidence="2">
    <location>
        <begin position="1"/>
        <end position="26"/>
    </location>
</feature>
<dbReference type="NCBIfam" id="TIGR01730">
    <property type="entry name" value="RND_mfp"/>
    <property type="match status" value="1"/>
</dbReference>